<evidence type="ECO:0000313" key="3">
    <source>
        <dbReference type="EMBL" id="RHM07212.1"/>
    </source>
</evidence>
<feature type="transmembrane region" description="Helical" evidence="1">
    <location>
        <begin position="684"/>
        <end position="706"/>
    </location>
</feature>
<organism evidence="3 4">
    <name type="scientific">Amedibacillus dolichus</name>
    <dbReference type="NCBI Taxonomy" id="31971"/>
    <lineage>
        <taxon>Bacteria</taxon>
        <taxon>Bacillati</taxon>
        <taxon>Bacillota</taxon>
        <taxon>Erysipelotrichia</taxon>
        <taxon>Erysipelotrichales</taxon>
        <taxon>Erysipelotrichaceae</taxon>
        <taxon>Amedibacillus</taxon>
    </lineage>
</organism>
<reference evidence="3 4" key="1">
    <citation type="submission" date="2018-08" db="EMBL/GenBank/DDBJ databases">
        <title>A genome reference for cultivated species of the human gut microbiota.</title>
        <authorList>
            <person name="Zou Y."/>
            <person name="Xue W."/>
            <person name="Luo G."/>
        </authorList>
    </citation>
    <scope>NUCLEOTIDE SEQUENCE [LARGE SCALE GENOMIC DNA]</scope>
    <source>
        <strain evidence="3 4">AF35-6BH</strain>
    </source>
</reference>
<dbReference type="OrthoDB" id="9771863at2"/>
<dbReference type="Proteomes" id="UP000284868">
    <property type="component" value="Unassembled WGS sequence"/>
</dbReference>
<name>A0A415P3A6_9FIRM</name>
<dbReference type="PANTHER" id="PTHR42798:SF2">
    <property type="entry name" value="ABC TRANSPORTER ATP-BINDING PROTEIN MG467-RELATED"/>
    <property type="match status" value="1"/>
</dbReference>
<keyword evidence="1" id="KW-1133">Transmembrane helix</keyword>
<dbReference type="PANTHER" id="PTHR42798">
    <property type="entry name" value="LIPOPROTEIN-RELEASING SYSTEM ATP-BINDING PROTEIN LOLD"/>
    <property type="match status" value="1"/>
</dbReference>
<dbReference type="GO" id="GO:0016887">
    <property type="term" value="F:ATP hydrolysis activity"/>
    <property type="evidence" value="ECO:0007669"/>
    <property type="project" value="InterPro"/>
</dbReference>
<dbReference type="InterPro" id="IPR003439">
    <property type="entry name" value="ABC_transporter-like_ATP-bd"/>
</dbReference>
<evidence type="ECO:0000256" key="1">
    <source>
        <dbReference type="SAM" id="Phobius"/>
    </source>
</evidence>
<protein>
    <recommendedName>
        <fullName evidence="2">ABC transporter domain-containing protein</fullName>
    </recommendedName>
</protein>
<feature type="transmembrane region" description="Helical" evidence="1">
    <location>
        <begin position="748"/>
        <end position="769"/>
    </location>
</feature>
<dbReference type="GO" id="GO:0005524">
    <property type="term" value="F:ATP binding"/>
    <property type="evidence" value="ECO:0007669"/>
    <property type="project" value="InterPro"/>
</dbReference>
<keyword evidence="1" id="KW-0812">Transmembrane</keyword>
<dbReference type="PROSITE" id="PS50893">
    <property type="entry name" value="ABC_TRANSPORTER_2"/>
    <property type="match status" value="1"/>
</dbReference>
<dbReference type="AlphaFoldDB" id="A0A415P3A6"/>
<gene>
    <name evidence="3" type="ORF">DWZ83_09120</name>
</gene>
<keyword evidence="4" id="KW-1185">Reference proteome</keyword>
<sequence length="817" mass="94530">MLQVEGLTLYDRNHCILLSNACFRLPNYGFVSIYGDHEELHHLLAQSLAGVYSPNASRFIYNDQEMTLFDEKERSIYRSCFASFLFHDFQIIPDQTVYDNITMFENFPRYVIQKELAFFQMEDKVTTLAEDLTPFEQWKMVLVRCMLRCPMMLVVDSESTPLAKEELMQLYSLLDMLKSRVLVVVIGDKQSIAYANRIIEIADGYILSDTHTNSHSFPQVNQIQQPYTLKQAQIEAFDEKLYHFIHWKLRLATVFLMLSFIALSVGLFSLNLDVTDIQMRLMENKQSSILAVEKLANLNGEYVDNYYDYLNENDVVALQKALGKKLILGYYPTDLKAARYSVYGSSQLYVTDILDEYTMIEADSAQELGFAKMYGSYPQAYDEIALPSTSAYRILKEVLNEPFYNTQEQCERMLGMKVLWFGQPLTITAIFPAYEADNANMELQMHSYGSSLNQAKLMSGSFFVKRGFAKKQEVLTMPAYQKTGKRLIYGDRIVAEFEGLRQGKVGMRYFDGEYHYTSSELEEDEILIDYDAALSMGFRASYLSCVKDQAIDVDQAIRLFEEFAESWVGKEITLQTYRVPLAPQATQTMNRVVRIKGIMLPRSFSYEDYERYYKKEGIGAIYASKEMLAAGITQNHYIKVAFFQSHEKKELKHALDYLNSHEGYDAFLTNDRILKFFVVDLHEVAIFLLILGGLAFLAFLYLYIFLLKSASSYIHKDCTIHYLLGETKSALRSLVIKYFQMVLWIRSLFSWLCAALTLMLFVFTIYFALYASITIMWSLTIPCILLFVGMLLVRIVMHIVFQRTTVLDEMLIDEERL</sequence>
<accession>A0A415P3A6</accession>
<dbReference type="SUPFAM" id="SSF52540">
    <property type="entry name" value="P-loop containing nucleoside triphosphate hydrolases"/>
    <property type="match status" value="1"/>
</dbReference>
<evidence type="ECO:0000259" key="2">
    <source>
        <dbReference type="PROSITE" id="PS50893"/>
    </source>
</evidence>
<dbReference type="InterPro" id="IPR027417">
    <property type="entry name" value="P-loop_NTPase"/>
</dbReference>
<proteinExistence type="predicted"/>
<dbReference type="EMBL" id="QRPK01000066">
    <property type="protein sequence ID" value="RHM07212.1"/>
    <property type="molecule type" value="Genomic_DNA"/>
</dbReference>
<evidence type="ECO:0000313" key="4">
    <source>
        <dbReference type="Proteomes" id="UP000284868"/>
    </source>
</evidence>
<dbReference type="Gene3D" id="3.40.50.300">
    <property type="entry name" value="P-loop containing nucleotide triphosphate hydrolases"/>
    <property type="match status" value="1"/>
</dbReference>
<feature type="domain" description="ABC transporter" evidence="2">
    <location>
        <begin position="2"/>
        <end position="228"/>
    </location>
</feature>
<dbReference type="RefSeq" id="WP_118365846.1">
    <property type="nucleotide sequence ID" value="NZ_CAJKGD010000015.1"/>
</dbReference>
<keyword evidence="1" id="KW-0472">Membrane</keyword>
<feature type="transmembrane region" description="Helical" evidence="1">
    <location>
        <begin position="775"/>
        <end position="793"/>
    </location>
</feature>
<comment type="caution">
    <text evidence="3">The sequence shown here is derived from an EMBL/GenBank/DDBJ whole genome shotgun (WGS) entry which is preliminary data.</text>
</comment>